<dbReference type="InterPro" id="IPR010255">
    <property type="entry name" value="Haem_peroxidase_sf"/>
</dbReference>
<keyword evidence="8" id="KW-1185">Reference proteome</keyword>
<dbReference type="InterPro" id="IPR000763">
    <property type="entry name" value="Catalase_peroxidase"/>
</dbReference>
<proteinExistence type="predicted"/>
<accession>A0A9E5JWW3</accession>
<evidence type="ECO:0000256" key="5">
    <source>
        <dbReference type="ARBA" id="ARBA00023002"/>
    </source>
</evidence>
<dbReference type="GO" id="GO:0020037">
    <property type="term" value="F:heme binding"/>
    <property type="evidence" value="ECO:0007669"/>
    <property type="project" value="InterPro"/>
</dbReference>
<evidence type="ECO:0000256" key="6">
    <source>
        <dbReference type="ARBA" id="ARBA00023004"/>
    </source>
</evidence>
<evidence type="ECO:0000256" key="2">
    <source>
        <dbReference type="ARBA" id="ARBA00022559"/>
    </source>
</evidence>
<dbReference type="GO" id="GO:0046872">
    <property type="term" value="F:metal ion binding"/>
    <property type="evidence" value="ECO:0007669"/>
    <property type="project" value="UniProtKB-KW"/>
</dbReference>
<keyword evidence="4" id="KW-0479">Metal-binding</keyword>
<evidence type="ECO:0000313" key="8">
    <source>
        <dbReference type="Proteomes" id="UP000818266"/>
    </source>
</evidence>
<keyword evidence="2" id="KW-0575">Peroxidase</keyword>
<protein>
    <recommendedName>
        <fullName evidence="9">Catalase-peroxidase</fullName>
    </recommendedName>
</protein>
<keyword evidence="6" id="KW-0408">Iron</keyword>
<dbReference type="PANTHER" id="PTHR30555">
    <property type="entry name" value="HYDROPEROXIDASE I, BIFUNCTIONAL CATALASE-PEROXIDASE"/>
    <property type="match status" value="1"/>
</dbReference>
<dbReference type="Gene3D" id="1.10.420.10">
    <property type="entry name" value="Peroxidase, domain 2"/>
    <property type="match status" value="1"/>
</dbReference>
<comment type="caution">
    <text evidence="7">The sequence shown here is derived from an EMBL/GenBank/DDBJ whole genome shotgun (WGS) entry which is preliminary data.</text>
</comment>
<evidence type="ECO:0008006" key="9">
    <source>
        <dbReference type="Google" id="ProtNLM"/>
    </source>
</evidence>
<dbReference type="AlphaFoldDB" id="A0A9E5JWW3"/>
<keyword evidence="3" id="KW-0349">Heme</keyword>
<evidence type="ECO:0000256" key="4">
    <source>
        <dbReference type="ARBA" id="ARBA00022723"/>
    </source>
</evidence>
<dbReference type="PANTHER" id="PTHR30555:SF6">
    <property type="entry name" value="CATALASE-PEROXIDASE"/>
    <property type="match status" value="1"/>
</dbReference>
<dbReference type="GO" id="GO:0004096">
    <property type="term" value="F:catalase activity"/>
    <property type="evidence" value="ECO:0007669"/>
    <property type="project" value="InterPro"/>
</dbReference>
<dbReference type="GO" id="GO:0070301">
    <property type="term" value="P:cellular response to hydrogen peroxide"/>
    <property type="evidence" value="ECO:0007669"/>
    <property type="project" value="TreeGrafter"/>
</dbReference>
<dbReference type="Proteomes" id="UP000818266">
    <property type="component" value="Unassembled WGS sequence"/>
</dbReference>
<organism evidence="7 8">
    <name type="scientific">Microcella pacifica</name>
    <dbReference type="NCBI Taxonomy" id="2591847"/>
    <lineage>
        <taxon>Bacteria</taxon>
        <taxon>Bacillati</taxon>
        <taxon>Actinomycetota</taxon>
        <taxon>Actinomycetes</taxon>
        <taxon>Micrococcales</taxon>
        <taxon>Microbacteriaceae</taxon>
        <taxon>Microcella</taxon>
    </lineage>
</organism>
<evidence type="ECO:0000313" key="7">
    <source>
        <dbReference type="EMBL" id="NHF63838.1"/>
    </source>
</evidence>
<dbReference type="GO" id="GO:0042744">
    <property type="term" value="P:hydrogen peroxide catabolic process"/>
    <property type="evidence" value="ECO:0007669"/>
    <property type="project" value="TreeGrafter"/>
</dbReference>
<comment type="cofactor">
    <cofactor evidence="1">
        <name>heme b</name>
        <dbReference type="ChEBI" id="CHEBI:60344"/>
    </cofactor>
</comment>
<gene>
    <name evidence="7" type="ORF">FK219_011440</name>
</gene>
<dbReference type="SUPFAM" id="SSF48113">
    <property type="entry name" value="Heme-dependent peroxidases"/>
    <property type="match status" value="1"/>
</dbReference>
<evidence type="ECO:0000256" key="3">
    <source>
        <dbReference type="ARBA" id="ARBA00022617"/>
    </source>
</evidence>
<sequence>MSHGFFINTVGALTNNLFVKLTYLGYAWEPAASTSYNLRNRTTCTVEHRATRADLVFGSNSILPSYARVHAQDDSREKFVHDFVAAWKTVLKADRFDLVARSPAAEPVMDARAGVSAGASALSLVGTFSAQAARR</sequence>
<dbReference type="OrthoDB" id="9759743at2"/>
<dbReference type="GO" id="GO:0005829">
    <property type="term" value="C:cytosol"/>
    <property type="evidence" value="ECO:0007669"/>
    <property type="project" value="TreeGrafter"/>
</dbReference>
<reference evidence="7 8" key="1">
    <citation type="submission" date="2019-06" db="EMBL/GenBank/DDBJ databases">
        <authorList>
            <person name="De-Chao Zhang Q."/>
        </authorList>
    </citation>
    <scope>NUCLEOTIDE SEQUENCE [LARGE SCALE GENOMIC DNA]</scope>
    <source>
        <strain evidence="7 8">KN1116</strain>
    </source>
</reference>
<dbReference type="RefSeq" id="WP_152584048.1">
    <property type="nucleotide sequence ID" value="NZ_VIKT02000022.1"/>
</dbReference>
<dbReference type="EMBL" id="VIKT02000022">
    <property type="protein sequence ID" value="NHF63838.1"/>
    <property type="molecule type" value="Genomic_DNA"/>
</dbReference>
<keyword evidence="5" id="KW-0560">Oxidoreductase</keyword>
<reference evidence="7 8" key="2">
    <citation type="submission" date="2020-03" db="EMBL/GenBank/DDBJ databases">
        <title>Chryseoglobus sp. isolated from a deep-sea seamount.</title>
        <authorList>
            <person name="Zhang D.-C."/>
        </authorList>
    </citation>
    <scope>NUCLEOTIDE SEQUENCE [LARGE SCALE GENOMIC DNA]</scope>
    <source>
        <strain evidence="7 8">KN1116</strain>
    </source>
</reference>
<evidence type="ECO:0000256" key="1">
    <source>
        <dbReference type="ARBA" id="ARBA00001970"/>
    </source>
</evidence>
<name>A0A9E5JWW3_9MICO</name>